<dbReference type="EMBL" id="MTKT01002507">
    <property type="protein sequence ID" value="OWM78025.1"/>
    <property type="molecule type" value="Genomic_DNA"/>
</dbReference>
<dbReference type="AlphaFoldDB" id="A0A218WYR3"/>
<evidence type="ECO:0000313" key="2">
    <source>
        <dbReference type="Proteomes" id="UP000197138"/>
    </source>
</evidence>
<gene>
    <name evidence="1" type="ORF">CDL15_Pgr018594</name>
</gene>
<organism evidence="1 2">
    <name type="scientific">Punica granatum</name>
    <name type="common">Pomegranate</name>
    <dbReference type="NCBI Taxonomy" id="22663"/>
    <lineage>
        <taxon>Eukaryota</taxon>
        <taxon>Viridiplantae</taxon>
        <taxon>Streptophyta</taxon>
        <taxon>Embryophyta</taxon>
        <taxon>Tracheophyta</taxon>
        <taxon>Spermatophyta</taxon>
        <taxon>Magnoliopsida</taxon>
        <taxon>eudicotyledons</taxon>
        <taxon>Gunneridae</taxon>
        <taxon>Pentapetalae</taxon>
        <taxon>rosids</taxon>
        <taxon>malvids</taxon>
        <taxon>Myrtales</taxon>
        <taxon>Lythraceae</taxon>
        <taxon>Punica</taxon>
    </lineage>
</organism>
<reference evidence="2" key="1">
    <citation type="journal article" date="2017" name="Plant J.">
        <title>The pomegranate (Punica granatum L.) genome and the genomics of punicalagin biosynthesis.</title>
        <authorList>
            <person name="Qin G."/>
            <person name="Xu C."/>
            <person name="Ming R."/>
            <person name="Tang H."/>
            <person name="Guyot R."/>
            <person name="Kramer E.M."/>
            <person name="Hu Y."/>
            <person name="Yi X."/>
            <person name="Qi Y."/>
            <person name="Xu X."/>
            <person name="Gao Z."/>
            <person name="Pan H."/>
            <person name="Jian J."/>
            <person name="Tian Y."/>
            <person name="Yue Z."/>
            <person name="Xu Y."/>
        </authorList>
    </citation>
    <scope>NUCLEOTIDE SEQUENCE [LARGE SCALE GENOMIC DNA]</scope>
    <source>
        <strain evidence="2">cv. Dabenzi</strain>
    </source>
</reference>
<sequence length="165" mass="17863">MSIFTGSKIAARMVTWRIPMPALLKVGVLIQIYHDSDKNTWNTYWSGYGRTNPLATPQHQDSLRAQGAGSVDAAHLQVDGVAANSTCEESSRLVLDPDPDPDGSTLAYEGLNEMEDDFPKVDFQPPDGVILVGRVGEEDEGTMAIDELANHTWPDPGAGMSAMEC</sequence>
<dbReference type="Proteomes" id="UP000197138">
    <property type="component" value="Unassembled WGS sequence"/>
</dbReference>
<evidence type="ECO:0000313" key="1">
    <source>
        <dbReference type="EMBL" id="OWM78025.1"/>
    </source>
</evidence>
<name>A0A218WYR3_PUNGR</name>
<comment type="caution">
    <text evidence="1">The sequence shown here is derived from an EMBL/GenBank/DDBJ whole genome shotgun (WGS) entry which is preliminary data.</text>
</comment>
<proteinExistence type="predicted"/>
<accession>A0A218WYR3</accession>
<protein>
    <submittedName>
        <fullName evidence="1">Uncharacterized protein</fullName>
    </submittedName>
</protein>